<dbReference type="Proteomes" id="UP000440578">
    <property type="component" value="Unassembled WGS sequence"/>
</dbReference>
<keyword evidence="2" id="KW-0472">Membrane</keyword>
<sequence length="1031" mass="111319">MHREVWAMAREARGAPDRPKVSLPCEAGGAPGKPLVPLAGLWCPWQLQAEQAQRAAAAKAELARRLAEADAEQARRQAEAQAEQARREAEVRAEQAEAQAALEAQAAKDEAECRQLELELLEQEEQGSQHPRSSAAPSVAGLPLVATEPPALVDVSRQTDESTTRTRQWLAQSQLHVPPVDTAPVGTLPPPAVRLQHPSRDDTRAVPHLPRITLEKFGGSAIEWPRWIALFKALVHDRADLTDVERLTYLQTHLTGPARESVRGMLCDASLYSTALCELEREFGDPSRVIHATMKRLLTARPVKDGDLSALTELSRELHTAVSVLQCLHYEHDLAAATNVTTVTGKLPASLAWRWGEHMVENGITRPTLADLDEWLRRHVSAGRLALNVTTKQLPKVEANDAECRPRRVFTTASARPTPAAVRRERTAAIKSSADGHSDWCTMCQQTHELQHCDEFLALTVSEKAEFVGRNGLCFNCLGRDHISATCPSDARCDAEHCGRRHHTLLHNGGRVFPLRDSDDGTPSSAKHVGTASAEPRSDILLQVVPITVNGPAGSRTTNALLDLRSQITLITDDLCDRLDISGPTDKLVLSTLSGTQTTTSRRVSFAVEAVGGDGRAHRIRNAQTTPTLNVSAKAMDCTVAKEKWPHLADLDLPSTTHGTVEVLLGTDVIELIVPREVIEGPTGTPCAVRTLLGWTVTGRASERSVLDGEHVVNHVRVSDKTSAVADLHTQESSETTQWCHAAEPPGPADIFSRGGPGTDLAPGGPWIRGPAARSGPAALSDDETRVTAYVTERAEPVVNGSDFSSCLMDSGGLLRVGGRRWKRKNTQPQDRSWRRRRRECLPAHADRTLHVDHGHDRAKMHFSRVVVALTAVLLTVDATFIIGTAGTVGVGAASAGIALAGVAGLALGAALVGGLALSRRGKRSVAAQQQTDMVLDMVAAADVYGCALKLVCLVEARPEQQLTAEDELIVQLFGKAPAALTEEQVSTPRQAYFYAAYLGSAQGADACQAVFHTCEVSYDAMMAYVRALRS</sequence>
<reference evidence="3 4" key="1">
    <citation type="submission" date="2019-07" db="EMBL/GenBank/DDBJ databases">
        <title>Draft genome assembly of a fouling barnacle, Amphibalanus amphitrite (Darwin, 1854): The first reference genome for Thecostraca.</title>
        <authorList>
            <person name="Kim W."/>
        </authorList>
    </citation>
    <scope>NUCLEOTIDE SEQUENCE [LARGE SCALE GENOMIC DNA]</scope>
    <source>
        <strain evidence="3">SNU_AA5</strain>
        <tissue evidence="3">Soma without cirri and trophi</tissue>
    </source>
</reference>
<evidence type="ECO:0000256" key="2">
    <source>
        <dbReference type="SAM" id="Phobius"/>
    </source>
</evidence>
<keyword evidence="2" id="KW-1133">Transmembrane helix</keyword>
<feature type="transmembrane region" description="Helical" evidence="2">
    <location>
        <begin position="893"/>
        <end position="918"/>
    </location>
</feature>
<gene>
    <name evidence="3" type="ORF">FJT64_015391</name>
</gene>
<keyword evidence="2" id="KW-0812">Transmembrane</keyword>
<name>A0A6A4X9E8_AMPAM</name>
<keyword evidence="4" id="KW-1185">Reference proteome</keyword>
<comment type="caution">
    <text evidence="3">The sequence shown here is derived from an EMBL/GenBank/DDBJ whole genome shotgun (WGS) entry which is preliminary data.</text>
</comment>
<feature type="region of interest" description="Disordered" evidence="1">
    <location>
        <begin position="73"/>
        <end position="94"/>
    </location>
</feature>
<feature type="transmembrane region" description="Helical" evidence="2">
    <location>
        <begin position="866"/>
        <end position="887"/>
    </location>
</feature>
<dbReference type="Pfam" id="PF03564">
    <property type="entry name" value="DUF1759"/>
    <property type="match status" value="1"/>
</dbReference>
<dbReference type="InterPro" id="IPR005312">
    <property type="entry name" value="DUF1759"/>
</dbReference>
<dbReference type="PANTHER" id="PTHR47331">
    <property type="entry name" value="PHD-TYPE DOMAIN-CONTAINING PROTEIN"/>
    <property type="match status" value="1"/>
</dbReference>
<dbReference type="EMBL" id="VIIS01000043">
    <property type="protein sequence ID" value="KAF0314149.1"/>
    <property type="molecule type" value="Genomic_DNA"/>
</dbReference>
<evidence type="ECO:0000256" key="1">
    <source>
        <dbReference type="SAM" id="MobiDB-lite"/>
    </source>
</evidence>
<proteinExistence type="predicted"/>
<dbReference type="OrthoDB" id="6365491at2759"/>
<evidence type="ECO:0008006" key="5">
    <source>
        <dbReference type="Google" id="ProtNLM"/>
    </source>
</evidence>
<feature type="region of interest" description="Disordered" evidence="1">
    <location>
        <begin position="513"/>
        <end position="533"/>
    </location>
</feature>
<evidence type="ECO:0000313" key="4">
    <source>
        <dbReference type="Proteomes" id="UP000440578"/>
    </source>
</evidence>
<organism evidence="3 4">
    <name type="scientific">Amphibalanus amphitrite</name>
    <name type="common">Striped barnacle</name>
    <name type="synonym">Balanus amphitrite</name>
    <dbReference type="NCBI Taxonomy" id="1232801"/>
    <lineage>
        <taxon>Eukaryota</taxon>
        <taxon>Metazoa</taxon>
        <taxon>Ecdysozoa</taxon>
        <taxon>Arthropoda</taxon>
        <taxon>Crustacea</taxon>
        <taxon>Multicrustacea</taxon>
        <taxon>Cirripedia</taxon>
        <taxon>Thoracica</taxon>
        <taxon>Thoracicalcarea</taxon>
        <taxon>Balanomorpha</taxon>
        <taxon>Balanoidea</taxon>
        <taxon>Balanidae</taxon>
        <taxon>Amphibalaninae</taxon>
        <taxon>Amphibalanus</taxon>
    </lineage>
</organism>
<accession>A0A6A4X9E8</accession>
<dbReference type="PANTHER" id="PTHR47331:SF5">
    <property type="entry name" value="RIBONUCLEASE H"/>
    <property type="match status" value="1"/>
</dbReference>
<evidence type="ECO:0000313" key="3">
    <source>
        <dbReference type="EMBL" id="KAF0314149.1"/>
    </source>
</evidence>
<protein>
    <recommendedName>
        <fullName evidence="5">Peptidase aspartic putative domain-containing protein</fullName>
    </recommendedName>
</protein>
<dbReference type="AlphaFoldDB" id="A0A6A4X9E8"/>